<dbReference type="OrthoDB" id="749581at2759"/>
<dbReference type="PANTHER" id="PTHR47926:SF520">
    <property type="entry name" value="DYW DOMAIN-CONTAINING PROTEIN"/>
    <property type="match status" value="1"/>
</dbReference>
<feature type="repeat" description="PPR" evidence="2">
    <location>
        <begin position="95"/>
        <end position="129"/>
    </location>
</feature>
<evidence type="ECO:0000313" key="5">
    <source>
        <dbReference type="Proteomes" id="UP000639772"/>
    </source>
</evidence>
<dbReference type="Pfam" id="PF20431">
    <property type="entry name" value="E_motif"/>
    <property type="match status" value="1"/>
</dbReference>
<evidence type="ECO:0000259" key="3">
    <source>
        <dbReference type="Pfam" id="PF14432"/>
    </source>
</evidence>
<dbReference type="InterPro" id="IPR046960">
    <property type="entry name" value="PPR_At4g14850-like_plant"/>
</dbReference>
<evidence type="ECO:0000256" key="2">
    <source>
        <dbReference type="PROSITE-ProRule" id="PRU00708"/>
    </source>
</evidence>
<gene>
    <name evidence="4" type="ORF">HPP92_023764</name>
</gene>
<dbReference type="Pfam" id="PF14432">
    <property type="entry name" value="DYW_deaminase"/>
    <property type="match status" value="1"/>
</dbReference>
<dbReference type="NCBIfam" id="TIGR00756">
    <property type="entry name" value="PPR"/>
    <property type="match status" value="5"/>
</dbReference>
<dbReference type="GO" id="GO:0003723">
    <property type="term" value="F:RNA binding"/>
    <property type="evidence" value="ECO:0007669"/>
    <property type="project" value="InterPro"/>
</dbReference>
<dbReference type="InterPro" id="IPR002885">
    <property type="entry name" value="PPR_rpt"/>
</dbReference>
<feature type="domain" description="DYW" evidence="3">
    <location>
        <begin position="512"/>
        <end position="604"/>
    </location>
</feature>
<dbReference type="FunFam" id="1.25.40.10:FF:000366">
    <property type="entry name" value="Pentatricopeptide (PPR) repeat-containing protein"/>
    <property type="match status" value="1"/>
</dbReference>
<dbReference type="InterPro" id="IPR011990">
    <property type="entry name" value="TPR-like_helical_dom_sf"/>
</dbReference>
<dbReference type="PROSITE" id="PS51375">
    <property type="entry name" value="PPR"/>
    <property type="match status" value="5"/>
</dbReference>
<comment type="caution">
    <text evidence="4">The sequence shown here is derived from an EMBL/GenBank/DDBJ whole genome shotgun (WGS) entry which is preliminary data.</text>
</comment>
<keyword evidence="1" id="KW-0677">Repeat</keyword>
<feature type="repeat" description="PPR" evidence="2">
    <location>
        <begin position="196"/>
        <end position="230"/>
    </location>
</feature>
<evidence type="ECO:0000256" key="1">
    <source>
        <dbReference type="ARBA" id="ARBA00022737"/>
    </source>
</evidence>
<dbReference type="GO" id="GO:0008270">
    <property type="term" value="F:zinc ion binding"/>
    <property type="evidence" value="ECO:0007669"/>
    <property type="project" value="InterPro"/>
</dbReference>
<dbReference type="EMBL" id="JADCNM010000013">
    <property type="protein sequence ID" value="KAG0455976.1"/>
    <property type="molecule type" value="Genomic_DNA"/>
</dbReference>
<feature type="repeat" description="PPR" evidence="2">
    <location>
        <begin position="1"/>
        <end position="28"/>
    </location>
</feature>
<dbReference type="InterPro" id="IPR046848">
    <property type="entry name" value="E_motif"/>
</dbReference>
<dbReference type="GO" id="GO:0009451">
    <property type="term" value="P:RNA modification"/>
    <property type="evidence" value="ECO:0007669"/>
    <property type="project" value="InterPro"/>
</dbReference>
<name>A0A835PL68_VANPL</name>
<dbReference type="AlphaFoldDB" id="A0A835PL68"/>
<evidence type="ECO:0000313" key="4">
    <source>
        <dbReference type="EMBL" id="KAG0455976.1"/>
    </source>
</evidence>
<dbReference type="Pfam" id="PF01535">
    <property type="entry name" value="PPR"/>
    <property type="match status" value="5"/>
</dbReference>
<protein>
    <recommendedName>
        <fullName evidence="3">DYW domain-containing protein</fullName>
    </recommendedName>
</protein>
<dbReference type="Proteomes" id="UP000639772">
    <property type="component" value="Chromosome 13"/>
</dbReference>
<accession>A0A835PL68</accession>
<dbReference type="Gene3D" id="1.25.40.10">
    <property type="entry name" value="Tetratricopeptide repeat domain"/>
    <property type="match status" value="4"/>
</dbReference>
<organism evidence="4 5">
    <name type="scientific">Vanilla planifolia</name>
    <name type="common">Vanilla</name>
    <dbReference type="NCBI Taxonomy" id="51239"/>
    <lineage>
        <taxon>Eukaryota</taxon>
        <taxon>Viridiplantae</taxon>
        <taxon>Streptophyta</taxon>
        <taxon>Embryophyta</taxon>
        <taxon>Tracheophyta</taxon>
        <taxon>Spermatophyta</taxon>
        <taxon>Magnoliopsida</taxon>
        <taxon>Liliopsida</taxon>
        <taxon>Asparagales</taxon>
        <taxon>Orchidaceae</taxon>
        <taxon>Vanilloideae</taxon>
        <taxon>Vanilleae</taxon>
        <taxon>Vanilla</taxon>
    </lineage>
</organism>
<sequence>MVSCYSENEFADEALLLFSEMMQSGFLPNNYTLSSLLKASVSLSSLKLGKSIHGCAIKCFYESDDYVGGALLDMYAKCGDIGDARLVFDKVSDCGVILWSFMIARYAQSDRNSEALDLFQRMTKSSIVPNEYSFSSILQACANINNLSLGEQVHGHVIKLGLESEIFVANALMDVYAKCCDLDALTKIFSMLCLKNDVSWNTMIVGHVQSGFAEYALQLFRQMRFLNIRSTEVTYSSVLRACASIAAIELAGQIHALVMKTPFNDDNAVSNSLVDSYAKCGNILYTRKVFDLMKEHDVISWNSLISGYAVHGLGIDALSLFRKMIDEGTNANGVTFVGVLSACSNMGLVNEGQHLFSSMTQDYGIEPSMEHYTCMVRLFGRSGLFDEAMKLIRDMPLQPCATVWRALLGACLVHKNIDLGKVCAEKVLEMEPQDELACVLLSNLYATAGKWDNVSLIRSYMRNKQLKKEPGVSWIEKQGEVHSFTAGDSSHPDMRVINAMLEWMNRKIRKAGYVPDSNVVLHDVGEELKERLVWFHSERLALAFGLVSLPSTSPIRIIKNLRFCLDCHASFKLISMVTGRELIVRDLNRFHQFVGGICSCADYW</sequence>
<dbReference type="Pfam" id="PF13041">
    <property type="entry name" value="PPR_2"/>
    <property type="match status" value="2"/>
</dbReference>
<dbReference type="PANTHER" id="PTHR47926">
    <property type="entry name" value="PENTATRICOPEPTIDE REPEAT-CONTAINING PROTEIN"/>
    <property type="match status" value="1"/>
</dbReference>
<dbReference type="FunFam" id="1.25.40.10:FF:000031">
    <property type="entry name" value="Pentatricopeptide repeat-containing protein mitochondrial"/>
    <property type="match status" value="1"/>
</dbReference>
<proteinExistence type="predicted"/>
<feature type="repeat" description="PPR" evidence="2">
    <location>
        <begin position="297"/>
        <end position="331"/>
    </location>
</feature>
<dbReference type="FunFam" id="1.25.40.10:FF:000344">
    <property type="entry name" value="Pentatricopeptide repeat-containing protein"/>
    <property type="match status" value="1"/>
</dbReference>
<dbReference type="InterPro" id="IPR032867">
    <property type="entry name" value="DYW_dom"/>
</dbReference>
<dbReference type="FunFam" id="1.25.40.10:FF:000196">
    <property type="entry name" value="Pentatricopeptide repeat-containing protein At4g14850"/>
    <property type="match status" value="1"/>
</dbReference>
<feature type="repeat" description="PPR" evidence="2">
    <location>
        <begin position="368"/>
        <end position="402"/>
    </location>
</feature>
<reference evidence="4 5" key="1">
    <citation type="journal article" date="2020" name="Nat. Food">
        <title>A phased Vanilla planifolia genome enables genetic improvement of flavour and production.</title>
        <authorList>
            <person name="Hasing T."/>
            <person name="Tang H."/>
            <person name="Brym M."/>
            <person name="Khazi F."/>
            <person name="Huang T."/>
            <person name="Chambers A.H."/>
        </authorList>
    </citation>
    <scope>NUCLEOTIDE SEQUENCE [LARGE SCALE GENOMIC DNA]</scope>
    <source>
        <tissue evidence="4">Leaf</tissue>
    </source>
</reference>